<feature type="transmembrane region" description="Helical" evidence="6">
    <location>
        <begin position="386"/>
        <end position="409"/>
    </location>
</feature>
<dbReference type="PANTHER" id="PTHR22950:SF705">
    <property type="entry name" value="AMINO ACID TRANSPORTER AVT1I-LIKE"/>
    <property type="match status" value="1"/>
</dbReference>
<keyword evidence="8" id="KW-1185">Reference proteome</keyword>
<evidence type="ECO:0000256" key="3">
    <source>
        <dbReference type="ARBA" id="ARBA00022970"/>
    </source>
</evidence>
<evidence type="ECO:0000256" key="5">
    <source>
        <dbReference type="ARBA" id="ARBA00023136"/>
    </source>
</evidence>
<feature type="transmembrane region" description="Helical" evidence="6">
    <location>
        <begin position="148"/>
        <end position="167"/>
    </location>
</feature>
<evidence type="ECO:0000313" key="8">
    <source>
        <dbReference type="Proteomes" id="UP000694930"/>
    </source>
</evidence>
<keyword evidence="3" id="KW-0029">Amino-acid transport</keyword>
<dbReference type="GeneID" id="107013898"/>
<evidence type="ECO:0000256" key="1">
    <source>
        <dbReference type="ARBA" id="ARBA00004141"/>
    </source>
</evidence>
<feature type="transmembrane region" description="Helical" evidence="6">
    <location>
        <begin position="107"/>
        <end position="128"/>
    </location>
</feature>
<name>A0ABM1V6B8_SOLPN</name>
<feature type="domain" description="Amino acid transporter transmembrane" evidence="7">
    <location>
        <begin position="29"/>
        <end position="411"/>
    </location>
</feature>
<feature type="transmembrane region" description="Helical" evidence="6">
    <location>
        <begin position="60"/>
        <end position="80"/>
    </location>
</feature>
<dbReference type="PANTHER" id="PTHR22950">
    <property type="entry name" value="AMINO ACID TRANSPORTER"/>
    <property type="match status" value="1"/>
</dbReference>
<sequence length="419" mass="45760">MKRKYENEKFVSLPFLLSGSDETESETGKTSFIKTTFHGLNALSGVGILSTPYALSSGGWLSMILLLLIACATFYTSILIKRCMDFDPTTTSYPDIGDRAFGTSGRILVSIFMTLELYLVATGFLIFAGDNLHNLLPDVNFEFWGLGIGGKQSFVLIVALVILPTVLLKNMTMLAYVSASAVLASLVIIGSILWAATYDGIGFHKSGVVVNWGGIPTSFSLYAFCYCAHPVFPTFYTSMNKQKQSPKVMLLCFVFATITYASIAAMGYSMFGSEVESQITLNLPTGNFNSKLAIYTTLINPIAKYSLMMTPVINKLEERFQSNNNKESSFSPAIRITLVISSVIVALTIPFFGYLMSLVGAFLSVTTSVMLPCLCYLKISGTYRNLGFELAITGFIVLTGVLVLVTGTYTSLIEIIRHL</sequence>
<keyword evidence="3" id="KW-0813">Transport</keyword>
<accession>A0ABM1V6B8</accession>
<feature type="transmembrane region" description="Helical" evidence="6">
    <location>
        <begin position="292"/>
        <end position="313"/>
    </location>
</feature>
<evidence type="ECO:0000259" key="7">
    <source>
        <dbReference type="Pfam" id="PF01490"/>
    </source>
</evidence>
<evidence type="ECO:0000313" key="9">
    <source>
        <dbReference type="RefSeq" id="XP_027771286.1"/>
    </source>
</evidence>
<keyword evidence="2 6" id="KW-0812">Transmembrane</keyword>
<proteinExistence type="predicted"/>
<feature type="transmembrane region" description="Helical" evidence="6">
    <location>
        <begin position="333"/>
        <end position="352"/>
    </location>
</feature>
<dbReference type="Pfam" id="PF01490">
    <property type="entry name" value="Aa_trans"/>
    <property type="match status" value="1"/>
</dbReference>
<dbReference type="InterPro" id="IPR013057">
    <property type="entry name" value="AA_transpt_TM"/>
</dbReference>
<reference evidence="9" key="2">
    <citation type="submission" date="2025-08" db="UniProtKB">
        <authorList>
            <consortium name="RefSeq"/>
        </authorList>
    </citation>
    <scope>IDENTIFICATION</scope>
</reference>
<evidence type="ECO:0000256" key="2">
    <source>
        <dbReference type="ARBA" id="ARBA00022692"/>
    </source>
</evidence>
<keyword evidence="4 6" id="KW-1133">Transmembrane helix</keyword>
<comment type="subcellular location">
    <subcellularLocation>
        <location evidence="1">Membrane</location>
        <topology evidence="1">Multi-pass membrane protein</topology>
    </subcellularLocation>
</comment>
<feature type="transmembrane region" description="Helical" evidence="6">
    <location>
        <begin position="174"/>
        <end position="195"/>
    </location>
</feature>
<feature type="transmembrane region" description="Helical" evidence="6">
    <location>
        <begin position="215"/>
        <end position="236"/>
    </location>
</feature>
<gene>
    <name evidence="9" type="primary">LOC107013898</name>
</gene>
<dbReference type="Proteomes" id="UP000694930">
    <property type="component" value="Chromosome 3"/>
</dbReference>
<protein>
    <submittedName>
        <fullName evidence="9">Amino acid transporter AVT1J-like</fullName>
    </submittedName>
</protein>
<keyword evidence="5 6" id="KW-0472">Membrane</keyword>
<feature type="transmembrane region" description="Helical" evidence="6">
    <location>
        <begin position="248"/>
        <end position="272"/>
    </location>
</feature>
<organism evidence="8 9">
    <name type="scientific">Solanum pennellii</name>
    <name type="common">Tomato</name>
    <name type="synonym">Lycopersicon pennellii</name>
    <dbReference type="NCBI Taxonomy" id="28526"/>
    <lineage>
        <taxon>Eukaryota</taxon>
        <taxon>Viridiplantae</taxon>
        <taxon>Streptophyta</taxon>
        <taxon>Embryophyta</taxon>
        <taxon>Tracheophyta</taxon>
        <taxon>Spermatophyta</taxon>
        <taxon>Magnoliopsida</taxon>
        <taxon>eudicotyledons</taxon>
        <taxon>Gunneridae</taxon>
        <taxon>Pentapetalae</taxon>
        <taxon>asterids</taxon>
        <taxon>lamiids</taxon>
        <taxon>Solanales</taxon>
        <taxon>Solanaceae</taxon>
        <taxon>Solanoideae</taxon>
        <taxon>Solaneae</taxon>
        <taxon>Solanum</taxon>
        <taxon>Solanum subgen. Lycopersicon</taxon>
    </lineage>
</organism>
<reference evidence="8" key="1">
    <citation type="journal article" date="2014" name="Nat. Genet.">
        <title>The genome of the stress-tolerant wild tomato species Solanum pennellii.</title>
        <authorList>
            <person name="Bolger A."/>
            <person name="Scossa F."/>
            <person name="Bolger M.E."/>
            <person name="Lanz C."/>
            <person name="Maumus F."/>
            <person name="Tohge T."/>
            <person name="Quesneville H."/>
            <person name="Alseekh S."/>
            <person name="Sorensen I."/>
            <person name="Lichtenstein G."/>
            <person name="Fich E.A."/>
            <person name="Conte M."/>
            <person name="Keller H."/>
            <person name="Schneeberger K."/>
            <person name="Schwacke R."/>
            <person name="Ofner I."/>
            <person name="Vrebalov J."/>
            <person name="Xu Y."/>
            <person name="Osorio S."/>
            <person name="Aflitos S.A."/>
            <person name="Schijlen E."/>
            <person name="Jimenez-Gomez J.M."/>
            <person name="Ryngajllo M."/>
            <person name="Kimura S."/>
            <person name="Kumar R."/>
            <person name="Koenig D."/>
            <person name="Headland L.R."/>
            <person name="Maloof J.N."/>
            <person name="Sinha N."/>
            <person name="van Ham R.C."/>
            <person name="Lankhorst R.K."/>
            <person name="Mao L."/>
            <person name="Vogel A."/>
            <person name="Arsova B."/>
            <person name="Panstruga R."/>
            <person name="Fei Z."/>
            <person name="Rose J.K."/>
            <person name="Zamir D."/>
            <person name="Carrari F."/>
            <person name="Giovannoni J.J."/>
            <person name="Weigel D."/>
            <person name="Usadel B."/>
            <person name="Fernie A.R."/>
        </authorList>
    </citation>
    <scope>NUCLEOTIDE SEQUENCE [LARGE SCALE GENOMIC DNA]</scope>
    <source>
        <strain evidence="8">cv. LA0716</strain>
    </source>
</reference>
<dbReference type="RefSeq" id="XP_027771286.1">
    <property type="nucleotide sequence ID" value="XM_027915485.1"/>
</dbReference>
<evidence type="ECO:0000256" key="6">
    <source>
        <dbReference type="SAM" id="Phobius"/>
    </source>
</evidence>
<evidence type="ECO:0000256" key="4">
    <source>
        <dbReference type="ARBA" id="ARBA00022989"/>
    </source>
</evidence>